<keyword evidence="3" id="KW-1185">Reference proteome</keyword>
<evidence type="ECO:0000259" key="1">
    <source>
        <dbReference type="PROSITE" id="PS51736"/>
    </source>
</evidence>
<dbReference type="EMBL" id="CP104013">
    <property type="protein sequence ID" value="UYP44764.1"/>
    <property type="molecule type" value="Genomic_DNA"/>
</dbReference>
<sequence>MKVFAYYRISPNPRKNTPENNQINEIESYSLQKNIEIVKEYKDLLVSGKIINQKGFNEMLSNLSKVDGNIIYDVSRFGRNAKEAIPLFINILSMKKAIKFVKDNKTLDYSDSSDMSIWEMLVPIIELFQAEEYIKNLHIM</sequence>
<accession>A0ABY6HQB5</accession>
<dbReference type="CDD" id="cd00338">
    <property type="entry name" value="Ser_Recombinase"/>
    <property type="match status" value="1"/>
</dbReference>
<dbReference type="SMART" id="SM00857">
    <property type="entry name" value="Resolvase"/>
    <property type="match status" value="1"/>
</dbReference>
<proteinExistence type="predicted"/>
<evidence type="ECO:0000313" key="2">
    <source>
        <dbReference type="EMBL" id="UYP44764.1"/>
    </source>
</evidence>
<feature type="domain" description="Resolvase/invertase-type recombinase catalytic" evidence="1">
    <location>
        <begin position="2"/>
        <end position="140"/>
    </location>
</feature>
<dbReference type="PROSITE" id="PS51736">
    <property type="entry name" value="RECOMBINASES_3"/>
    <property type="match status" value="1"/>
</dbReference>
<dbReference type="SUPFAM" id="SSF53041">
    <property type="entry name" value="Resolvase-like"/>
    <property type="match status" value="1"/>
</dbReference>
<reference evidence="2" key="1">
    <citation type="submission" date="2022-09" db="EMBL/GenBank/DDBJ databases">
        <title>Actin cytoskeleton and complex cell architecture in an #Asgard archaeon.</title>
        <authorList>
            <person name="Ponce Toledo R.I."/>
            <person name="Schleper C."/>
            <person name="Rodrigues Oliveira T."/>
            <person name="Wollweber F."/>
            <person name="Xu J."/>
            <person name="Rittmann S."/>
            <person name="Klingl A."/>
            <person name="Pilhofer M."/>
        </authorList>
    </citation>
    <scope>NUCLEOTIDE SEQUENCE</scope>
    <source>
        <strain evidence="2">B-35</strain>
    </source>
</reference>
<dbReference type="InterPro" id="IPR036162">
    <property type="entry name" value="Resolvase-like_N_sf"/>
</dbReference>
<dbReference type="InterPro" id="IPR006119">
    <property type="entry name" value="Resolv_N"/>
</dbReference>
<dbReference type="Proteomes" id="UP001208689">
    <property type="component" value="Chromosome"/>
</dbReference>
<protein>
    <recommendedName>
        <fullName evidence="1">Resolvase/invertase-type recombinase catalytic domain-containing protein</fullName>
    </recommendedName>
</protein>
<evidence type="ECO:0000313" key="3">
    <source>
        <dbReference type="Proteomes" id="UP001208689"/>
    </source>
</evidence>
<dbReference type="Pfam" id="PF00239">
    <property type="entry name" value="Resolvase"/>
    <property type="match status" value="1"/>
</dbReference>
<dbReference type="Gene3D" id="3.40.50.1390">
    <property type="entry name" value="Resolvase, N-terminal catalytic domain"/>
    <property type="match status" value="1"/>
</dbReference>
<gene>
    <name evidence="2" type="ORF">NEF87_001049</name>
</gene>
<organism evidence="2 3">
    <name type="scientific">Candidatus Lokiarchaeum ossiferum</name>
    <dbReference type="NCBI Taxonomy" id="2951803"/>
    <lineage>
        <taxon>Archaea</taxon>
        <taxon>Promethearchaeati</taxon>
        <taxon>Promethearchaeota</taxon>
        <taxon>Promethearchaeia</taxon>
        <taxon>Promethearchaeales</taxon>
        <taxon>Promethearchaeaceae</taxon>
        <taxon>Candidatus Lokiarchaeum</taxon>
    </lineage>
</organism>
<name>A0ABY6HQB5_9ARCH</name>